<evidence type="ECO:0000313" key="3">
    <source>
        <dbReference type="Proteomes" id="UP000710440"/>
    </source>
</evidence>
<dbReference type="RefSeq" id="XP_043122387.1">
    <property type="nucleotide sequence ID" value="XM_043266452.1"/>
</dbReference>
<sequence>MTDLLDVLSGASRLRLGIPCSLADESPCFGGSHRVFKVVFEDSIRWAARVSDDLSNWKNELRAVRQFQHIKKERVEIKAPDLFVEAEHPVLYSEWINGKPLAIWNSQIPLLKRQRLLDDLAEFLLQLWTTPVPPALAREKSCLYSLWLTESLDRGLRRTLRGTARWGNAIDYLIMRSMIPNYAAEFDKYAGIGFTHGDLNAHNIMKNDEFYLTGVIDWDWMSVAPLPAIIHHPWFIADIPGWNNDGVAEGESFAVDRLYLENSIRKKEISQHLPRTVSTLLSDSGKRLFFQSAFHFKDIHEEFVRMHCPWTEKNIRAAKSQLDTVLCLYPELGGEERVQEVKDLLRSNSEE</sequence>
<dbReference type="AlphaFoldDB" id="A0A9P3F2L4"/>
<reference evidence="2 3" key="1">
    <citation type="submission" date="2021-02" db="EMBL/GenBank/DDBJ databases">
        <title>Pan-genome distribution and transcriptional activeness of fungal secondary metabolism genes in Aspergillus section Fumigati.</title>
        <authorList>
            <person name="Takahashi H."/>
            <person name="Umemura M."/>
            <person name="Ninomiya A."/>
            <person name="Kusuya Y."/>
            <person name="Urayama S."/>
            <person name="Shimizu M."/>
            <person name="Watanabe A."/>
            <person name="Kamei K."/>
            <person name="Yaguchi T."/>
            <person name="Hagiwara D."/>
        </authorList>
    </citation>
    <scope>NUCLEOTIDE SEQUENCE [LARGE SCALE GENOMIC DNA]</scope>
    <source>
        <strain evidence="2 3">IFM 47045</strain>
    </source>
</reference>
<dbReference type="InterPro" id="IPR011009">
    <property type="entry name" value="Kinase-like_dom_sf"/>
</dbReference>
<accession>A0A9P3F2L4</accession>
<protein>
    <recommendedName>
        <fullName evidence="1">Aminoglycoside phosphotransferase domain-containing protein</fullName>
    </recommendedName>
</protein>
<dbReference type="Pfam" id="PF01636">
    <property type="entry name" value="APH"/>
    <property type="match status" value="1"/>
</dbReference>
<dbReference type="InterPro" id="IPR002575">
    <property type="entry name" value="Aminoglycoside_PTrfase"/>
</dbReference>
<dbReference type="GeneID" id="66929308"/>
<dbReference type="InterPro" id="IPR051678">
    <property type="entry name" value="AGP_Transferase"/>
</dbReference>
<name>A0A9P3F2L4_ASPVI</name>
<dbReference type="EMBL" id="BOPL01000001">
    <property type="protein sequence ID" value="GIJ99200.1"/>
    <property type="molecule type" value="Genomic_DNA"/>
</dbReference>
<dbReference type="Gene3D" id="3.90.1200.10">
    <property type="match status" value="1"/>
</dbReference>
<evidence type="ECO:0000259" key="1">
    <source>
        <dbReference type="Pfam" id="PF01636"/>
    </source>
</evidence>
<feature type="domain" description="Aminoglycoside phosphotransferase" evidence="1">
    <location>
        <begin position="30"/>
        <end position="225"/>
    </location>
</feature>
<dbReference type="SUPFAM" id="SSF56112">
    <property type="entry name" value="Protein kinase-like (PK-like)"/>
    <property type="match status" value="1"/>
</dbReference>
<evidence type="ECO:0000313" key="2">
    <source>
        <dbReference type="EMBL" id="GIJ99200.1"/>
    </source>
</evidence>
<dbReference type="Proteomes" id="UP000710440">
    <property type="component" value="Unassembled WGS sequence"/>
</dbReference>
<organism evidence="2 3">
    <name type="scientific">Aspergillus viridinutans</name>
    <dbReference type="NCBI Taxonomy" id="75553"/>
    <lineage>
        <taxon>Eukaryota</taxon>
        <taxon>Fungi</taxon>
        <taxon>Dikarya</taxon>
        <taxon>Ascomycota</taxon>
        <taxon>Pezizomycotina</taxon>
        <taxon>Eurotiomycetes</taxon>
        <taxon>Eurotiomycetidae</taxon>
        <taxon>Eurotiales</taxon>
        <taxon>Aspergillaceae</taxon>
        <taxon>Aspergillus</taxon>
        <taxon>Aspergillus subgen. Fumigati</taxon>
    </lineage>
</organism>
<proteinExistence type="predicted"/>
<keyword evidence="3" id="KW-1185">Reference proteome</keyword>
<dbReference type="OrthoDB" id="4478405at2759"/>
<gene>
    <name evidence="2" type="ORF">Aspvir_001326</name>
</gene>
<dbReference type="PANTHER" id="PTHR21310">
    <property type="entry name" value="AMINOGLYCOSIDE PHOSPHOTRANSFERASE-RELATED-RELATED"/>
    <property type="match status" value="1"/>
</dbReference>
<comment type="caution">
    <text evidence="2">The sequence shown here is derived from an EMBL/GenBank/DDBJ whole genome shotgun (WGS) entry which is preliminary data.</text>
</comment>